<organism evidence="1 2">
    <name type="scientific">Enterococcus devriesei</name>
    <dbReference type="NCBI Taxonomy" id="319970"/>
    <lineage>
        <taxon>Bacteria</taxon>
        <taxon>Bacillati</taxon>
        <taxon>Bacillota</taxon>
        <taxon>Bacilli</taxon>
        <taxon>Lactobacillales</taxon>
        <taxon>Enterococcaceae</taxon>
        <taxon>Enterococcus</taxon>
    </lineage>
</organism>
<name>A0A1L8SSP0_9ENTE</name>
<dbReference type="GeneID" id="79788645"/>
<evidence type="ECO:0000313" key="1">
    <source>
        <dbReference type="EMBL" id="OJG34996.1"/>
    </source>
</evidence>
<protein>
    <submittedName>
        <fullName evidence="1">Uncharacterized protein</fullName>
    </submittedName>
</protein>
<dbReference type="Proteomes" id="UP000183700">
    <property type="component" value="Unassembled WGS sequence"/>
</dbReference>
<reference evidence="1 2" key="1">
    <citation type="submission" date="2014-12" db="EMBL/GenBank/DDBJ databases">
        <title>Draft genome sequences of 29 type strains of Enterococci.</title>
        <authorList>
            <person name="Zhong Z."/>
            <person name="Sun Z."/>
            <person name="Liu W."/>
            <person name="Zhang W."/>
            <person name="Zhang H."/>
        </authorList>
    </citation>
    <scope>NUCLEOTIDE SEQUENCE [LARGE SCALE GENOMIC DNA]</scope>
    <source>
        <strain evidence="1 2">DSM 22802</strain>
    </source>
</reference>
<comment type="caution">
    <text evidence="1">The sequence shown here is derived from an EMBL/GenBank/DDBJ whole genome shotgun (WGS) entry which is preliminary data.</text>
</comment>
<dbReference type="EMBL" id="JXKM01000010">
    <property type="protein sequence ID" value="OJG34996.1"/>
    <property type="molecule type" value="Genomic_DNA"/>
</dbReference>
<dbReference type="AlphaFoldDB" id="A0A1L8SSP0"/>
<proteinExistence type="predicted"/>
<accession>A0A1L8SSP0</accession>
<dbReference type="RefSeq" id="WP_010742459.1">
    <property type="nucleotide sequence ID" value="NZ_JBHLVS010000016.1"/>
</dbReference>
<evidence type="ECO:0000313" key="2">
    <source>
        <dbReference type="Proteomes" id="UP000183700"/>
    </source>
</evidence>
<keyword evidence="2" id="KW-1185">Reference proteome</keyword>
<sequence length="104" mass="12051">MRERKTITLPIGKTVDPIWDKKNIMVAIKVMPNMSLSLFENEVLDGQSIYNLERIVLVTKYKKQTEIPIKQVVLAVDGSYRCYVTDDVNINRGELVLPRMKKKK</sequence>
<gene>
    <name evidence="1" type="ORF">RV00_GL000546</name>
</gene>